<dbReference type="AlphaFoldDB" id="A0AAN6ZTS8"/>
<reference evidence="1" key="2">
    <citation type="submission" date="2023-05" db="EMBL/GenBank/DDBJ databases">
        <authorList>
            <consortium name="Lawrence Berkeley National Laboratory"/>
            <person name="Steindorff A."/>
            <person name="Hensen N."/>
            <person name="Bonometti L."/>
            <person name="Westerberg I."/>
            <person name="Brannstrom I.O."/>
            <person name="Guillou S."/>
            <person name="Cros-Aarteil S."/>
            <person name="Calhoun S."/>
            <person name="Haridas S."/>
            <person name="Kuo A."/>
            <person name="Mondo S."/>
            <person name="Pangilinan J."/>
            <person name="Riley R."/>
            <person name="Labutti K."/>
            <person name="Andreopoulos B."/>
            <person name="Lipzen A."/>
            <person name="Chen C."/>
            <person name="Yanf M."/>
            <person name="Daum C."/>
            <person name="Ng V."/>
            <person name="Clum A."/>
            <person name="Ohm R."/>
            <person name="Martin F."/>
            <person name="Silar P."/>
            <person name="Natvig D."/>
            <person name="Lalanne C."/>
            <person name="Gautier V."/>
            <person name="Ament-Velasquez S.L."/>
            <person name="Kruys A."/>
            <person name="Hutchinson M.I."/>
            <person name="Powell A.J."/>
            <person name="Barry K."/>
            <person name="Miller A.N."/>
            <person name="Grigoriev I.V."/>
            <person name="Debuchy R."/>
            <person name="Gladieux P."/>
            <person name="Thoren M.H."/>
            <person name="Johannesson H."/>
        </authorList>
    </citation>
    <scope>NUCLEOTIDE SEQUENCE</scope>
    <source>
        <strain evidence="1">CBS 538.74</strain>
    </source>
</reference>
<evidence type="ECO:0000313" key="2">
    <source>
        <dbReference type="Proteomes" id="UP001302745"/>
    </source>
</evidence>
<proteinExistence type="predicted"/>
<dbReference type="InterPro" id="IPR052184">
    <property type="entry name" value="SDR_enzymes"/>
</dbReference>
<dbReference type="PANTHER" id="PTHR45458">
    <property type="entry name" value="SHORT-CHAIN DEHYDROGENASE/REDUCTASE SDR"/>
    <property type="match status" value="1"/>
</dbReference>
<reference evidence="1" key="1">
    <citation type="journal article" date="2023" name="Mol. Phylogenet. Evol.">
        <title>Genome-scale phylogeny and comparative genomics of the fungal order Sordariales.</title>
        <authorList>
            <person name="Hensen N."/>
            <person name="Bonometti L."/>
            <person name="Westerberg I."/>
            <person name="Brannstrom I.O."/>
            <person name="Guillou S."/>
            <person name="Cros-Aarteil S."/>
            <person name="Calhoun S."/>
            <person name="Haridas S."/>
            <person name="Kuo A."/>
            <person name="Mondo S."/>
            <person name="Pangilinan J."/>
            <person name="Riley R."/>
            <person name="LaButti K."/>
            <person name="Andreopoulos B."/>
            <person name="Lipzen A."/>
            <person name="Chen C."/>
            <person name="Yan M."/>
            <person name="Daum C."/>
            <person name="Ng V."/>
            <person name="Clum A."/>
            <person name="Steindorff A."/>
            <person name="Ohm R.A."/>
            <person name="Martin F."/>
            <person name="Silar P."/>
            <person name="Natvig D.O."/>
            <person name="Lalanne C."/>
            <person name="Gautier V."/>
            <person name="Ament-Velasquez S.L."/>
            <person name="Kruys A."/>
            <person name="Hutchinson M.I."/>
            <person name="Powell A.J."/>
            <person name="Barry K."/>
            <person name="Miller A.N."/>
            <person name="Grigoriev I.V."/>
            <person name="Debuchy R."/>
            <person name="Gladieux P."/>
            <person name="Hiltunen Thoren M."/>
            <person name="Johannesson H."/>
        </authorList>
    </citation>
    <scope>NUCLEOTIDE SEQUENCE</scope>
    <source>
        <strain evidence="1">CBS 538.74</strain>
    </source>
</reference>
<dbReference type="SUPFAM" id="SSF51735">
    <property type="entry name" value="NAD(P)-binding Rossmann-fold domains"/>
    <property type="match status" value="1"/>
</dbReference>
<dbReference type="Gene3D" id="3.40.50.720">
    <property type="entry name" value="NAD(P)-binding Rossmann-like Domain"/>
    <property type="match status" value="1"/>
</dbReference>
<gene>
    <name evidence="1" type="ORF">C8A00DRAFT_45200</name>
</gene>
<protein>
    <submittedName>
        <fullName evidence="1">Uncharacterized protein</fullName>
    </submittedName>
</protein>
<sequence>MDIIIVNVQVDVLPLVNPAALATDPLGARGQTVIAAVREPGHSTSRALADLTQGPGSTLITHGIDPLDLVVANAGISKQWPSVREVKRADIQEHVDVNVLGVVSLAKPIFASVGSSAGSLGRVLQQPPVPNASYGASKSMLNWYGVRINAEDEWLTAFILDPGWVQTDMGNRGARAWGMVEAPVQLDGSTDGMFKVLTTATKEAFGGRLVLYTGEIREW</sequence>
<dbReference type="InterPro" id="IPR036291">
    <property type="entry name" value="NAD(P)-bd_dom_sf"/>
</dbReference>
<organism evidence="1 2">
    <name type="scientific">Chaetomidium leptoderma</name>
    <dbReference type="NCBI Taxonomy" id="669021"/>
    <lineage>
        <taxon>Eukaryota</taxon>
        <taxon>Fungi</taxon>
        <taxon>Dikarya</taxon>
        <taxon>Ascomycota</taxon>
        <taxon>Pezizomycotina</taxon>
        <taxon>Sordariomycetes</taxon>
        <taxon>Sordariomycetidae</taxon>
        <taxon>Sordariales</taxon>
        <taxon>Chaetomiaceae</taxon>
        <taxon>Chaetomidium</taxon>
    </lineage>
</organism>
<dbReference type="InterPro" id="IPR002347">
    <property type="entry name" value="SDR_fam"/>
</dbReference>
<dbReference type="PANTHER" id="PTHR45458:SF1">
    <property type="entry name" value="SHORT CHAIN DEHYDROGENASE"/>
    <property type="match status" value="1"/>
</dbReference>
<dbReference type="GO" id="GO:0016616">
    <property type="term" value="F:oxidoreductase activity, acting on the CH-OH group of donors, NAD or NADP as acceptor"/>
    <property type="evidence" value="ECO:0007669"/>
    <property type="project" value="TreeGrafter"/>
</dbReference>
<keyword evidence="2" id="KW-1185">Reference proteome</keyword>
<evidence type="ECO:0000313" key="1">
    <source>
        <dbReference type="EMBL" id="KAK4151625.1"/>
    </source>
</evidence>
<name>A0AAN6ZTS8_9PEZI</name>
<accession>A0AAN6ZTS8</accession>
<comment type="caution">
    <text evidence="1">The sequence shown here is derived from an EMBL/GenBank/DDBJ whole genome shotgun (WGS) entry which is preliminary data.</text>
</comment>
<dbReference type="Pfam" id="PF00106">
    <property type="entry name" value="adh_short"/>
    <property type="match status" value="1"/>
</dbReference>
<dbReference type="Proteomes" id="UP001302745">
    <property type="component" value="Unassembled WGS sequence"/>
</dbReference>
<dbReference type="EMBL" id="MU857007">
    <property type="protein sequence ID" value="KAK4151625.1"/>
    <property type="molecule type" value="Genomic_DNA"/>
</dbReference>